<keyword evidence="9" id="KW-1185">Reference proteome</keyword>
<evidence type="ECO:0000256" key="2">
    <source>
        <dbReference type="ARBA" id="ARBA00005013"/>
    </source>
</evidence>
<name>A0A2K2FQ95_9CLOT</name>
<dbReference type="AlphaFoldDB" id="A0A2K2FQ95"/>
<comment type="similarity">
    <text evidence="3 6">Belongs to the DHNA family.</text>
</comment>
<dbReference type="FunFam" id="3.30.1130.10:FF:000003">
    <property type="entry name" value="7,8-dihydroneopterin aldolase"/>
    <property type="match status" value="1"/>
</dbReference>
<dbReference type="PANTHER" id="PTHR42844:SF1">
    <property type="entry name" value="DIHYDRONEOPTERIN ALDOLASE 1-RELATED"/>
    <property type="match status" value="1"/>
</dbReference>
<protein>
    <recommendedName>
        <fullName evidence="6">7,8-dihydroneopterin aldolase</fullName>
        <ecNumber evidence="6">4.1.2.25</ecNumber>
    </recommendedName>
</protein>
<accession>A0A2K2FQ95</accession>
<organism evidence="8 9">
    <name type="scientific">Clostridium thermosuccinogenes</name>
    <dbReference type="NCBI Taxonomy" id="84032"/>
    <lineage>
        <taxon>Bacteria</taxon>
        <taxon>Bacillati</taxon>
        <taxon>Bacillota</taxon>
        <taxon>Clostridia</taxon>
        <taxon>Eubacteriales</taxon>
        <taxon>Clostridiaceae</taxon>
        <taxon>Clostridium</taxon>
    </lineage>
</organism>
<dbReference type="NCBIfam" id="TIGR00525">
    <property type="entry name" value="folB"/>
    <property type="match status" value="1"/>
</dbReference>
<gene>
    <name evidence="8" type="primary">folB</name>
    <name evidence="8" type="ORF">CDQ84_03470</name>
</gene>
<evidence type="ECO:0000256" key="6">
    <source>
        <dbReference type="RuleBase" id="RU362079"/>
    </source>
</evidence>
<dbReference type="Proteomes" id="UP000236151">
    <property type="component" value="Unassembled WGS sequence"/>
</dbReference>
<comment type="caution">
    <text evidence="8">The sequence shown here is derived from an EMBL/GenBank/DDBJ whole genome shotgun (WGS) entry which is preliminary data.</text>
</comment>
<dbReference type="Gene3D" id="3.30.1130.10">
    <property type="match status" value="1"/>
</dbReference>
<keyword evidence="4 6" id="KW-0289">Folate biosynthesis</keyword>
<evidence type="ECO:0000256" key="5">
    <source>
        <dbReference type="ARBA" id="ARBA00023239"/>
    </source>
</evidence>
<evidence type="ECO:0000256" key="1">
    <source>
        <dbReference type="ARBA" id="ARBA00001353"/>
    </source>
</evidence>
<dbReference type="GO" id="GO:0046654">
    <property type="term" value="P:tetrahydrofolate biosynthetic process"/>
    <property type="evidence" value="ECO:0007669"/>
    <property type="project" value="UniProtKB-UniRule"/>
</dbReference>
<dbReference type="UniPathway" id="UPA00077">
    <property type="reaction ID" value="UER00154"/>
</dbReference>
<dbReference type="CDD" id="cd00534">
    <property type="entry name" value="DHNA_DHNTPE"/>
    <property type="match status" value="1"/>
</dbReference>
<dbReference type="NCBIfam" id="TIGR00526">
    <property type="entry name" value="folB_dom"/>
    <property type="match status" value="1"/>
</dbReference>
<keyword evidence="5 6" id="KW-0456">Lyase</keyword>
<feature type="domain" description="Dihydroneopterin aldolase/epimerase" evidence="7">
    <location>
        <begin position="6"/>
        <end position="119"/>
    </location>
</feature>
<evidence type="ECO:0000256" key="4">
    <source>
        <dbReference type="ARBA" id="ARBA00022909"/>
    </source>
</evidence>
<dbReference type="SUPFAM" id="SSF55620">
    <property type="entry name" value="Tetrahydrobiopterin biosynthesis enzymes-like"/>
    <property type="match status" value="1"/>
</dbReference>
<comment type="pathway">
    <text evidence="2 6">Cofactor biosynthesis; tetrahydrofolate biosynthesis; 2-amino-4-hydroxy-6-hydroxymethyl-7,8-dihydropteridine diphosphate from 7,8-dihydroneopterin triphosphate: step 3/4.</text>
</comment>
<dbReference type="EC" id="4.1.2.25" evidence="6"/>
<reference evidence="8 9" key="1">
    <citation type="submission" date="2017-06" db="EMBL/GenBank/DDBJ databases">
        <title>Investigating the central metabolism of Clostridium thermosuccinogenes.</title>
        <authorList>
            <person name="Koendjbiharie J.G."/>
            <person name="van Kranenburg R."/>
        </authorList>
    </citation>
    <scope>NUCLEOTIDE SEQUENCE [LARGE SCALE GENOMIC DNA]</scope>
    <source>
        <strain evidence="8 9">DSM 5806</strain>
    </source>
</reference>
<evidence type="ECO:0000256" key="3">
    <source>
        <dbReference type="ARBA" id="ARBA00005708"/>
    </source>
</evidence>
<dbReference type="GO" id="GO:0046656">
    <property type="term" value="P:folic acid biosynthetic process"/>
    <property type="evidence" value="ECO:0007669"/>
    <property type="project" value="UniProtKB-UniRule"/>
</dbReference>
<evidence type="ECO:0000259" key="7">
    <source>
        <dbReference type="SMART" id="SM00905"/>
    </source>
</evidence>
<dbReference type="Pfam" id="PF02152">
    <property type="entry name" value="FolB"/>
    <property type="match status" value="1"/>
</dbReference>
<comment type="function">
    <text evidence="6">Catalyzes the conversion of 7,8-dihydroneopterin to 6-hydroxymethyl-7,8-dihydropterin.</text>
</comment>
<comment type="catalytic activity">
    <reaction evidence="1 6">
        <text>7,8-dihydroneopterin = 6-hydroxymethyl-7,8-dihydropterin + glycolaldehyde</text>
        <dbReference type="Rhea" id="RHEA:10540"/>
        <dbReference type="ChEBI" id="CHEBI:17001"/>
        <dbReference type="ChEBI" id="CHEBI:17071"/>
        <dbReference type="ChEBI" id="CHEBI:44841"/>
        <dbReference type="EC" id="4.1.2.25"/>
    </reaction>
</comment>
<dbReference type="GO" id="GO:0004150">
    <property type="term" value="F:dihydroneopterin aldolase activity"/>
    <property type="evidence" value="ECO:0007669"/>
    <property type="project" value="UniProtKB-UniRule"/>
</dbReference>
<sequence length="124" mass="14185">MAIDKITLKNMKFFAYHGVYEKERLEGQNFFIDVEMYLDLRKPGVTDNLEDTINYSDVYKLVQKITQGNSFKLIEKLAESISGEILSTFTRIETVKVRVRKPQAPIGGVLDWAEVEVERSAHGA</sequence>
<dbReference type="SMART" id="SM00905">
    <property type="entry name" value="FolB"/>
    <property type="match status" value="1"/>
</dbReference>
<dbReference type="InterPro" id="IPR006157">
    <property type="entry name" value="FolB_dom"/>
</dbReference>
<dbReference type="OrthoDB" id="9808041at2"/>
<dbReference type="EMBL" id="NIOJ01000005">
    <property type="protein sequence ID" value="PNU00951.1"/>
    <property type="molecule type" value="Genomic_DNA"/>
</dbReference>
<dbReference type="GO" id="GO:0005737">
    <property type="term" value="C:cytoplasm"/>
    <property type="evidence" value="ECO:0007669"/>
    <property type="project" value="TreeGrafter"/>
</dbReference>
<evidence type="ECO:0000313" key="9">
    <source>
        <dbReference type="Proteomes" id="UP000236151"/>
    </source>
</evidence>
<dbReference type="PANTHER" id="PTHR42844">
    <property type="entry name" value="DIHYDRONEOPTERIN ALDOLASE 1-RELATED"/>
    <property type="match status" value="1"/>
</dbReference>
<proteinExistence type="inferred from homology"/>
<evidence type="ECO:0000313" key="8">
    <source>
        <dbReference type="EMBL" id="PNU00951.1"/>
    </source>
</evidence>
<dbReference type="KEGG" id="cthd:CDO33_00910"/>
<dbReference type="InterPro" id="IPR006156">
    <property type="entry name" value="Dihydroneopterin_aldolase"/>
</dbReference>
<dbReference type="InterPro" id="IPR043133">
    <property type="entry name" value="GTP-CH-I_C/QueF"/>
</dbReference>